<dbReference type="AlphaFoldDB" id="A0AA92C296"/>
<evidence type="ECO:0000313" key="1">
    <source>
        <dbReference type="EMBL" id="PVE52367.1"/>
    </source>
</evidence>
<evidence type="ECO:0000313" key="2">
    <source>
        <dbReference type="Proteomes" id="UP000244335"/>
    </source>
</evidence>
<dbReference type="Proteomes" id="UP000244335">
    <property type="component" value="Unassembled WGS sequence"/>
</dbReference>
<comment type="caution">
    <text evidence="1">The sequence shown here is derived from an EMBL/GenBank/DDBJ whole genome shotgun (WGS) entry which is preliminary data.</text>
</comment>
<proteinExistence type="predicted"/>
<organism evidence="1 2">
    <name type="scientific">Rhizobium rhizogenes</name>
    <name type="common">Agrobacterium rhizogenes</name>
    <dbReference type="NCBI Taxonomy" id="359"/>
    <lineage>
        <taxon>Bacteria</taxon>
        <taxon>Pseudomonadati</taxon>
        <taxon>Pseudomonadota</taxon>
        <taxon>Alphaproteobacteria</taxon>
        <taxon>Hyphomicrobiales</taxon>
        <taxon>Rhizobiaceae</taxon>
        <taxon>Rhizobium/Agrobacterium group</taxon>
        <taxon>Rhizobium</taxon>
    </lineage>
</organism>
<name>A0AA92C296_RHIRH</name>
<sequence>MLQEAYAHMSSIAEKHTDEIITTAFENWPPLYKEFALARPVASLPFSADDIEMVLRGNSDRARWKQQAISIPEIAQQTIRLVGGRVFPKIGPVSWKEVPTFSIIESSDAAAMIPAMLASVTSRMAIILEAFVIGGVPTFLHLFPAIDLASHAELRVRVRDGKMVDARWQSVPQGVRPDFSIKERIISTAAELCPSSPSPSLLLDLSVDCSDATSPARLIEINPDISVVPTPLGRSSFS</sequence>
<gene>
    <name evidence="1" type="ORF">DC430_16135</name>
</gene>
<evidence type="ECO:0008006" key="3">
    <source>
        <dbReference type="Google" id="ProtNLM"/>
    </source>
</evidence>
<dbReference type="EMBL" id="QDFR01000005">
    <property type="protein sequence ID" value="PVE52367.1"/>
    <property type="molecule type" value="Genomic_DNA"/>
</dbReference>
<dbReference type="RefSeq" id="WP_111849019.1">
    <property type="nucleotide sequence ID" value="NZ_QDFR01000005.1"/>
</dbReference>
<reference evidence="1 2" key="1">
    <citation type="submission" date="2018-04" db="EMBL/GenBank/DDBJ databases">
        <authorList>
            <person name="Hagen T."/>
        </authorList>
    </citation>
    <scope>NUCLEOTIDE SEQUENCE [LARGE SCALE GENOMIC DNA]</scope>
    <source>
        <strain evidence="1 2">TPD7009</strain>
    </source>
</reference>
<protein>
    <recommendedName>
        <fullName evidence="3">ATP-grasp domain-containing protein</fullName>
    </recommendedName>
</protein>
<accession>A0AA92C296</accession>